<evidence type="ECO:0000313" key="1">
    <source>
        <dbReference type="EMBL" id="CUH99895.1"/>
    </source>
</evidence>
<dbReference type="AlphaFoldDB" id="A0A0P1H913"/>
<reference evidence="1 2" key="1">
    <citation type="submission" date="2015-09" db="EMBL/GenBank/DDBJ databases">
        <authorList>
            <consortium name="Swine Surveillance"/>
        </authorList>
    </citation>
    <scope>NUCLEOTIDE SEQUENCE [LARGE SCALE GENOMIC DNA]</scope>
    <source>
        <strain evidence="1 2">CECT 8399</strain>
    </source>
</reference>
<dbReference type="STRING" id="1396826.PHA8399_02021"/>
<protein>
    <submittedName>
        <fullName evidence="1">Uncharacterized protein</fullName>
    </submittedName>
</protein>
<accession>A0A0P1H913</accession>
<dbReference type="Proteomes" id="UP000051326">
    <property type="component" value="Unassembled WGS sequence"/>
</dbReference>
<gene>
    <name evidence="1" type="ORF">PHA8399_02021</name>
</gene>
<dbReference type="EMBL" id="CYSR01000021">
    <property type="protein sequence ID" value="CUH99895.1"/>
    <property type="molecule type" value="Genomic_DNA"/>
</dbReference>
<sequence>MPHDFAAQRAGTVAAFNDMQAEHGLPEAADVDYFFVPARDGADWRKLADDLSRECYLCNWVSGKDAEGGSPYLAATLPDQIISATGIWIGEEVATRAALSHGFAPDGWGLEG</sequence>
<dbReference type="RefSeq" id="WP_058286003.1">
    <property type="nucleotide sequence ID" value="NZ_CYSR01000021.1"/>
</dbReference>
<organism evidence="1 2">
    <name type="scientific">Leisingera aquaemixtae</name>
    <dbReference type="NCBI Taxonomy" id="1396826"/>
    <lineage>
        <taxon>Bacteria</taxon>
        <taxon>Pseudomonadati</taxon>
        <taxon>Pseudomonadota</taxon>
        <taxon>Alphaproteobacteria</taxon>
        <taxon>Rhodobacterales</taxon>
        <taxon>Roseobacteraceae</taxon>
        <taxon>Leisingera</taxon>
    </lineage>
</organism>
<proteinExistence type="predicted"/>
<name>A0A0P1H913_9RHOB</name>
<evidence type="ECO:0000313" key="2">
    <source>
        <dbReference type="Proteomes" id="UP000051326"/>
    </source>
</evidence>